<name>A0AAN0J8R2_AMPQE</name>
<sequence length="101" mass="11368">MASLSRIIFCIGALFLFHSGYSAVQHKSFLKLAEMDYSSLPIDITVECLLGSLLCCVAVLEGMSQYRDFRLTSELYSKKLDGVYNKQNFMIFNHRGSALSN</sequence>
<evidence type="ECO:0000256" key="1">
    <source>
        <dbReference type="ARBA" id="ARBA00004477"/>
    </source>
</evidence>
<accession>A0AAN0J8R2</accession>
<reference evidence="9" key="2">
    <citation type="submission" date="2024-06" db="UniProtKB">
        <authorList>
            <consortium name="EnsemblMetazoa"/>
        </authorList>
    </citation>
    <scope>IDENTIFICATION</scope>
</reference>
<evidence type="ECO:0000313" key="9">
    <source>
        <dbReference type="EnsemblMetazoa" id="XP_019853098.1"/>
    </source>
</evidence>
<dbReference type="GO" id="GO:0000139">
    <property type="term" value="C:Golgi membrane"/>
    <property type="evidence" value="ECO:0007669"/>
    <property type="project" value="UniProtKB-SubCell"/>
</dbReference>
<evidence type="ECO:0000256" key="5">
    <source>
        <dbReference type="ARBA" id="ARBA00022824"/>
    </source>
</evidence>
<dbReference type="GO" id="GO:0022890">
    <property type="term" value="F:inorganic cation transmembrane transporter activity"/>
    <property type="evidence" value="ECO:0007669"/>
    <property type="project" value="TreeGrafter"/>
</dbReference>
<evidence type="ECO:0000256" key="7">
    <source>
        <dbReference type="ARBA" id="ARBA00023136"/>
    </source>
</evidence>
<dbReference type="RefSeq" id="XP_019853098.1">
    <property type="nucleotide sequence ID" value="XM_019997539.1"/>
</dbReference>
<evidence type="ECO:0000256" key="3">
    <source>
        <dbReference type="ARBA" id="ARBA00011276"/>
    </source>
</evidence>
<evidence type="ECO:0000313" key="10">
    <source>
        <dbReference type="Proteomes" id="UP000007879"/>
    </source>
</evidence>
<comment type="subcellular location">
    <subcellularLocation>
        <location evidence="1">Endoplasmic reticulum membrane</location>
        <topology evidence="1">Multi-pass membrane protein</topology>
    </subcellularLocation>
    <subcellularLocation>
        <location evidence="8">Golgi apparatus membrane</location>
        <topology evidence="8">Multi-pass membrane protein</topology>
    </subcellularLocation>
    <subcellularLocation>
        <location evidence="8">Early endosome membrane</location>
        <topology evidence="8">Multi-pass membrane protein</topology>
    </subcellularLocation>
</comment>
<keyword evidence="8" id="KW-0967">Endosome</keyword>
<keyword evidence="10" id="KW-1185">Reference proteome</keyword>
<protein>
    <recommendedName>
        <fullName evidence="8">Membrane magnesium transporter</fullName>
    </recommendedName>
</protein>
<comment type="caution">
    <text evidence="8">Lacks conserved residue(s) required for the propagation of feature annotation.</text>
</comment>
<keyword evidence="8" id="KW-0460">Magnesium</keyword>
<dbReference type="Pfam" id="PF10270">
    <property type="entry name" value="MMgT"/>
    <property type="match status" value="1"/>
</dbReference>
<evidence type="ECO:0000256" key="4">
    <source>
        <dbReference type="ARBA" id="ARBA00022692"/>
    </source>
</evidence>
<keyword evidence="7 8" id="KW-0472">Membrane</keyword>
<evidence type="ECO:0000256" key="8">
    <source>
        <dbReference type="RuleBase" id="RU367002"/>
    </source>
</evidence>
<keyword evidence="6 8" id="KW-1133">Transmembrane helix</keyword>
<feature type="transmembrane region" description="Helical" evidence="8">
    <location>
        <begin position="38"/>
        <end position="60"/>
    </location>
</feature>
<dbReference type="PANTHER" id="PTHR21181">
    <property type="match status" value="1"/>
</dbReference>
<keyword evidence="8" id="KW-0813">Transport</keyword>
<reference evidence="10" key="1">
    <citation type="journal article" date="2010" name="Nature">
        <title>The Amphimedon queenslandica genome and the evolution of animal complexity.</title>
        <authorList>
            <person name="Srivastava M."/>
            <person name="Simakov O."/>
            <person name="Chapman J."/>
            <person name="Fahey B."/>
            <person name="Gauthier M.E."/>
            <person name="Mitros T."/>
            <person name="Richards G.S."/>
            <person name="Conaco C."/>
            <person name="Dacre M."/>
            <person name="Hellsten U."/>
            <person name="Larroux C."/>
            <person name="Putnam N.H."/>
            <person name="Stanke M."/>
            <person name="Adamska M."/>
            <person name="Darling A."/>
            <person name="Degnan S.M."/>
            <person name="Oakley T.H."/>
            <person name="Plachetzki D.C."/>
            <person name="Zhai Y."/>
            <person name="Adamski M."/>
            <person name="Calcino A."/>
            <person name="Cummins S.F."/>
            <person name="Goodstein D.M."/>
            <person name="Harris C."/>
            <person name="Jackson D.J."/>
            <person name="Leys S.P."/>
            <person name="Shu S."/>
            <person name="Woodcroft B.J."/>
            <person name="Vervoort M."/>
            <person name="Kosik K.S."/>
            <person name="Manning G."/>
            <person name="Degnan B.M."/>
            <person name="Rokhsar D.S."/>
        </authorList>
    </citation>
    <scope>NUCLEOTIDE SEQUENCE [LARGE SCALE GENOMIC DNA]</scope>
</reference>
<dbReference type="Proteomes" id="UP000007879">
    <property type="component" value="Unassembled WGS sequence"/>
</dbReference>
<dbReference type="PANTHER" id="PTHR21181:SF7">
    <property type="entry name" value="ER MEMBRANE PROTEIN COMPLEX SUBUNIT 5"/>
    <property type="match status" value="1"/>
</dbReference>
<dbReference type="GO" id="GO:0072546">
    <property type="term" value="C:EMC complex"/>
    <property type="evidence" value="ECO:0007669"/>
    <property type="project" value="UniProtKB-UniRule"/>
</dbReference>
<proteinExistence type="inferred from homology"/>
<comment type="function">
    <text evidence="8">Part of the endoplasmic reticulum membrane protein complex (EMC) that enables the energy-independent insertion into endoplasmic reticulum membranes of newly synthesized membrane proteins. May be involved in Mg(2+) transport.</text>
</comment>
<dbReference type="InterPro" id="IPR018937">
    <property type="entry name" value="MMgT"/>
</dbReference>
<organism evidence="9 10">
    <name type="scientific">Amphimedon queenslandica</name>
    <name type="common">Sponge</name>
    <dbReference type="NCBI Taxonomy" id="400682"/>
    <lineage>
        <taxon>Eukaryota</taxon>
        <taxon>Metazoa</taxon>
        <taxon>Porifera</taxon>
        <taxon>Demospongiae</taxon>
        <taxon>Heteroscleromorpha</taxon>
        <taxon>Haplosclerida</taxon>
        <taxon>Niphatidae</taxon>
        <taxon>Amphimedon</taxon>
    </lineage>
</organism>
<dbReference type="EnsemblMetazoa" id="XM_019997539.1">
    <property type="protein sequence ID" value="XP_019853098.1"/>
    <property type="gene ID" value="LOC109582680"/>
</dbReference>
<evidence type="ECO:0000256" key="6">
    <source>
        <dbReference type="ARBA" id="ARBA00022989"/>
    </source>
</evidence>
<keyword evidence="8" id="KW-0333">Golgi apparatus</keyword>
<dbReference type="AlphaFoldDB" id="A0AAN0J8R2"/>
<comment type="subunit">
    <text evidence="3">Component of the ER membrane protein complex (EMC).</text>
</comment>
<dbReference type="KEGG" id="aqu:109582680"/>
<keyword evidence="5 8" id="KW-0256">Endoplasmic reticulum</keyword>
<keyword evidence="4 8" id="KW-0812">Transmembrane</keyword>
<evidence type="ECO:0000256" key="2">
    <source>
        <dbReference type="ARBA" id="ARBA00006109"/>
    </source>
</evidence>
<dbReference type="GO" id="GO:0005886">
    <property type="term" value="C:plasma membrane"/>
    <property type="evidence" value="ECO:0007669"/>
    <property type="project" value="TreeGrafter"/>
</dbReference>
<dbReference type="GO" id="GO:0031901">
    <property type="term" value="C:early endosome membrane"/>
    <property type="evidence" value="ECO:0007669"/>
    <property type="project" value="UniProtKB-SubCell"/>
</dbReference>
<comment type="similarity">
    <text evidence="2 8">Belongs to the membrane magnesium transporter (TC 1.A.67) family.</text>
</comment>
<dbReference type="GeneID" id="109582680"/>